<sequence length="365" mass="41371">MQTSLISKLTPQPKYASHNSRAPEGRQERDGWRERVTDGNGKRVKDRRFLEVKETALHRLLSPCSYSAASRPNQEVHKFSMCVLGNGAAGPLKAGGYLIVPYAFHSLLPMGEERERAEDLSLSANPQTVSLLVTPPNSLLRRHLDEVLVENGVTFSAHVFQHPTVTSWLLSLRRSVALQHNMCLSLHVAYMQAILLERWVWLTHRTVQRHMNKSKEEREKGPKRPHWRGRLSDCNGHYTPLLEGSVSEWDYEPFEQANSMMYSAYTLILWNAPPTGTLHPLWNAPPSGTLHPLETPPPLERSTLWNAPPSGTPHPLERSTLWNAPPSGTLHPLERPTHWNAPPSGTPTLWNAYPLERPTLWNAKR</sequence>
<dbReference type="EMBL" id="CM043800">
    <property type="protein sequence ID" value="KAI4811133.1"/>
    <property type="molecule type" value="Genomic_DNA"/>
</dbReference>
<evidence type="ECO:0000313" key="1">
    <source>
        <dbReference type="EMBL" id="KAI4811133.1"/>
    </source>
</evidence>
<organism evidence="1 2">
    <name type="scientific">Chaenocephalus aceratus</name>
    <name type="common">Blackfin icefish</name>
    <name type="synonym">Chaenichthys aceratus</name>
    <dbReference type="NCBI Taxonomy" id="36190"/>
    <lineage>
        <taxon>Eukaryota</taxon>
        <taxon>Metazoa</taxon>
        <taxon>Chordata</taxon>
        <taxon>Craniata</taxon>
        <taxon>Vertebrata</taxon>
        <taxon>Euteleostomi</taxon>
        <taxon>Actinopterygii</taxon>
        <taxon>Neopterygii</taxon>
        <taxon>Teleostei</taxon>
        <taxon>Neoteleostei</taxon>
        <taxon>Acanthomorphata</taxon>
        <taxon>Eupercaria</taxon>
        <taxon>Perciformes</taxon>
        <taxon>Notothenioidei</taxon>
        <taxon>Channichthyidae</taxon>
        <taxon>Chaenocephalus</taxon>
    </lineage>
</organism>
<gene>
    <name evidence="1" type="ORF">KUCAC02_014052</name>
</gene>
<accession>A0ACB9WCV6</accession>
<reference evidence="1" key="1">
    <citation type="submission" date="2022-05" db="EMBL/GenBank/DDBJ databases">
        <title>Chromosome-level genome of Chaenocephalus aceratus.</title>
        <authorList>
            <person name="Park H."/>
        </authorList>
    </citation>
    <scope>NUCLEOTIDE SEQUENCE</scope>
    <source>
        <strain evidence="1">KU_202001</strain>
    </source>
</reference>
<protein>
    <submittedName>
        <fullName evidence="1">Uncharacterized protein</fullName>
    </submittedName>
</protein>
<proteinExistence type="predicted"/>
<name>A0ACB9WCV6_CHAAC</name>
<dbReference type="Proteomes" id="UP001057452">
    <property type="component" value="Chromosome 16"/>
</dbReference>
<evidence type="ECO:0000313" key="2">
    <source>
        <dbReference type="Proteomes" id="UP001057452"/>
    </source>
</evidence>
<comment type="caution">
    <text evidence="1">The sequence shown here is derived from an EMBL/GenBank/DDBJ whole genome shotgun (WGS) entry which is preliminary data.</text>
</comment>
<keyword evidence="2" id="KW-1185">Reference proteome</keyword>